<dbReference type="InterPro" id="IPR029062">
    <property type="entry name" value="Class_I_gatase-like"/>
</dbReference>
<keyword evidence="2" id="KW-0238">DNA-binding</keyword>
<dbReference type="Gene3D" id="3.40.50.880">
    <property type="match status" value="1"/>
</dbReference>
<dbReference type="Pfam" id="PF01965">
    <property type="entry name" value="DJ-1_PfpI"/>
    <property type="match status" value="1"/>
</dbReference>
<protein>
    <submittedName>
        <fullName evidence="5">HTH-type transcriptional regulator GlxA</fullName>
    </submittedName>
</protein>
<dbReference type="InterPro" id="IPR020449">
    <property type="entry name" value="Tscrpt_reg_AraC-type_HTH"/>
</dbReference>
<evidence type="ECO:0000313" key="6">
    <source>
        <dbReference type="Proteomes" id="UP000613160"/>
    </source>
</evidence>
<evidence type="ECO:0000256" key="3">
    <source>
        <dbReference type="ARBA" id="ARBA00023163"/>
    </source>
</evidence>
<keyword evidence="6" id="KW-1185">Reference proteome</keyword>
<keyword evidence="3" id="KW-0804">Transcription</keyword>
<dbReference type="InterPro" id="IPR009057">
    <property type="entry name" value="Homeodomain-like_sf"/>
</dbReference>
<sequence>MSTNDEGAAGEPSAPTRVALLLIPGFAMMSYASALEPFRAANTLAGRPLYTWRHISPDGRPVEASSGLVLAVDGGPGEGERPDMLFVCAGGNPALFDDAATFAWLRTLARQDIVIGGVSGGPVILARAGLLDGFRATVHWEHAPAFAEDFPDVTLVPSLYQIDRRRLTCAGGVAALDLMHQVIAEAHGAELARAVSDWFLQAHVRPGGGGQRLPPRERLGISSPPLEKVVTAMEGQLEEPLRRTALAALAGLSPRQLDRLFAAHLGTSPERFYLSLRLDRARQLLRQTGLSVTEIAVATGFASGSHFSRAYRQKFGTAPTGERRERSV</sequence>
<dbReference type="EMBL" id="BMJJ01000002">
    <property type="protein sequence ID" value="GGD10653.1"/>
    <property type="molecule type" value="Genomic_DNA"/>
</dbReference>
<evidence type="ECO:0000259" key="4">
    <source>
        <dbReference type="PROSITE" id="PS01124"/>
    </source>
</evidence>
<dbReference type="Pfam" id="PF12833">
    <property type="entry name" value="HTH_18"/>
    <property type="match status" value="1"/>
</dbReference>
<dbReference type="InterPro" id="IPR002818">
    <property type="entry name" value="DJ-1/PfpI"/>
</dbReference>
<dbReference type="CDD" id="cd03136">
    <property type="entry name" value="GATase1_AraC_ArgR_like"/>
    <property type="match status" value="1"/>
</dbReference>
<dbReference type="SUPFAM" id="SSF52317">
    <property type="entry name" value="Class I glutamine amidotransferase-like"/>
    <property type="match status" value="1"/>
</dbReference>
<accession>A0A916XU66</accession>
<keyword evidence="1" id="KW-0805">Transcription regulation</keyword>
<comment type="caution">
    <text evidence="5">The sequence shown here is derived from an EMBL/GenBank/DDBJ whole genome shotgun (WGS) entry which is preliminary data.</text>
</comment>
<evidence type="ECO:0000313" key="5">
    <source>
        <dbReference type="EMBL" id="GGD10653.1"/>
    </source>
</evidence>
<name>A0A916XU66_9HYPH</name>
<dbReference type="GO" id="GO:0003700">
    <property type="term" value="F:DNA-binding transcription factor activity"/>
    <property type="evidence" value="ECO:0007669"/>
    <property type="project" value="InterPro"/>
</dbReference>
<dbReference type="PANTHER" id="PTHR43130">
    <property type="entry name" value="ARAC-FAMILY TRANSCRIPTIONAL REGULATOR"/>
    <property type="match status" value="1"/>
</dbReference>
<evidence type="ECO:0000256" key="1">
    <source>
        <dbReference type="ARBA" id="ARBA00023015"/>
    </source>
</evidence>
<dbReference type="SMART" id="SM00342">
    <property type="entry name" value="HTH_ARAC"/>
    <property type="match status" value="1"/>
</dbReference>
<dbReference type="Gene3D" id="1.10.10.60">
    <property type="entry name" value="Homeodomain-like"/>
    <property type="match status" value="1"/>
</dbReference>
<dbReference type="PANTHER" id="PTHR43130:SF3">
    <property type="entry name" value="HTH-TYPE TRANSCRIPTIONAL REGULATOR RV1931C"/>
    <property type="match status" value="1"/>
</dbReference>
<dbReference type="AlphaFoldDB" id="A0A916XU66"/>
<dbReference type="InterPro" id="IPR052158">
    <property type="entry name" value="INH-QAR"/>
</dbReference>
<dbReference type="PROSITE" id="PS01124">
    <property type="entry name" value="HTH_ARAC_FAMILY_2"/>
    <property type="match status" value="1"/>
</dbReference>
<dbReference type="SUPFAM" id="SSF46689">
    <property type="entry name" value="Homeodomain-like"/>
    <property type="match status" value="2"/>
</dbReference>
<dbReference type="InterPro" id="IPR018062">
    <property type="entry name" value="HTH_AraC-typ_CS"/>
</dbReference>
<dbReference type="Proteomes" id="UP000613160">
    <property type="component" value="Unassembled WGS sequence"/>
</dbReference>
<organism evidence="5 6">
    <name type="scientific">Aureimonas glaciei</name>
    <dbReference type="NCBI Taxonomy" id="1776957"/>
    <lineage>
        <taxon>Bacteria</taxon>
        <taxon>Pseudomonadati</taxon>
        <taxon>Pseudomonadota</taxon>
        <taxon>Alphaproteobacteria</taxon>
        <taxon>Hyphomicrobiales</taxon>
        <taxon>Aurantimonadaceae</taxon>
        <taxon>Aureimonas</taxon>
    </lineage>
</organism>
<feature type="domain" description="HTH araC/xylS-type" evidence="4">
    <location>
        <begin position="227"/>
        <end position="325"/>
    </location>
</feature>
<dbReference type="GO" id="GO:0043565">
    <property type="term" value="F:sequence-specific DNA binding"/>
    <property type="evidence" value="ECO:0007669"/>
    <property type="project" value="InterPro"/>
</dbReference>
<reference evidence="5" key="1">
    <citation type="journal article" date="2014" name="Int. J. Syst. Evol. Microbiol.">
        <title>Complete genome sequence of Corynebacterium casei LMG S-19264T (=DSM 44701T), isolated from a smear-ripened cheese.</title>
        <authorList>
            <consortium name="US DOE Joint Genome Institute (JGI-PGF)"/>
            <person name="Walter F."/>
            <person name="Albersmeier A."/>
            <person name="Kalinowski J."/>
            <person name="Ruckert C."/>
        </authorList>
    </citation>
    <scope>NUCLEOTIDE SEQUENCE</scope>
    <source>
        <strain evidence="5">CGMCC 1.15493</strain>
    </source>
</reference>
<dbReference type="PROSITE" id="PS00041">
    <property type="entry name" value="HTH_ARAC_FAMILY_1"/>
    <property type="match status" value="1"/>
</dbReference>
<dbReference type="PRINTS" id="PR00032">
    <property type="entry name" value="HTHARAC"/>
</dbReference>
<evidence type="ECO:0000256" key="2">
    <source>
        <dbReference type="ARBA" id="ARBA00023125"/>
    </source>
</evidence>
<gene>
    <name evidence="5" type="primary">glxA</name>
    <name evidence="5" type="ORF">GCM10011335_11950</name>
</gene>
<dbReference type="RefSeq" id="WP_188849652.1">
    <property type="nucleotide sequence ID" value="NZ_BMJJ01000002.1"/>
</dbReference>
<dbReference type="InterPro" id="IPR018060">
    <property type="entry name" value="HTH_AraC"/>
</dbReference>
<proteinExistence type="predicted"/>
<reference evidence="5" key="2">
    <citation type="submission" date="2020-09" db="EMBL/GenBank/DDBJ databases">
        <authorList>
            <person name="Sun Q."/>
            <person name="Zhou Y."/>
        </authorList>
    </citation>
    <scope>NUCLEOTIDE SEQUENCE</scope>
    <source>
        <strain evidence="5">CGMCC 1.15493</strain>
    </source>
</reference>